<accession>A0A137PAB4</accession>
<dbReference type="PROSITE" id="PS50262">
    <property type="entry name" value="G_PROTEIN_RECEP_F1_2"/>
    <property type="match status" value="1"/>
</dbReference>
<evidence type="ECO:0000256" key="5">
    <source>
        <dbReference type="ARBA" id="ARBA00023136"/>
    </source>
</evidence>
<dbReference type="CDD" id="cd00637">
    <property type="entry name" value="7tm_classA_rhodopsin-like"/>
    <property type="match status" value="1"/>
</dbReference>
<keyword evidence="4" id="KW-0807">Transducer</keyword>
<evidence type="ECO:0000313" key="10">
    <source>
        <dbReference type="Proteomes" id="UP000070444"/>
    </source>
</evidence>
<evidence type="ECO:0000313" key="9">
    <source>
        <dbReference type="EMBL" id="KXN71871.1"/>
    </source>
</evidence>
<dbReference type="GO" id="GO:0004930">
    <property type="term" value="F:G protein-coupled receptor activity"/>
    <property type="evidence" value="ECO:0007669"/>
    <property type="project" value="UniProtKB-KW"/>
</dbReference>
<keyword evidence="4" id="KW-0297">G-protein coupled receptor</keyword>
<dbReference type="InterPro" id="IPR050125">
    <property type="entry name" value="GPCR_opsins"/>
</dbReference>
<reference evidence="9 10" key="1">
    <citation type="journal article" date="2015" name="Genome Biol. Evol.">
        <title>Phylogenomic analyses indicate that early fungi evolved digesting cell walls of algal ancestors of land plants.</title>
        <authorList>
            <person name="Chang Y."/>
            <person name="Wang S."/>
            <person name="Sekimoto S."/>
            <person name="Aerts A.L."/>
            <person name="Choi C."/>
            <person name="Clum A."/>
            <person name="LaButti K.M."/>
            <person name="Lindquist E.A."/>
            <person name="Yee Ngan C."/>
            <person name="Ohm R.A."/>
            <person name="Salamov A.A."/>
            <person name="Grigoriev I.V."/>
            <person name="Spatafora J.W."/>
            <person name="Berbee M.L."/>
        </authorList>
    </citation>
    <scope>NUCLEOTIDE SEQUENCE [LARGE SCALE GENOMIC DNA]</scope>
    <source>
        <strain evidence="9 10">NRRL 28638</strain>
    </source>
</reference>
<organism evidence="9 10">
    <name type="scientific">Conidiobolus coronatus (strain ATCC 28846 / CBS 209.66 / NRRL 28638)</name>
    <name type="common">Delacroixia coronata</name>
    <dbReference type="NCBI Taxonomy" id="796925"/>
    <lineage>
        <taxon>Eukaryota</taxon>
        <taxon>Fungi</taxon>
        <taxon>Fungi incertae sedis</taxon>
        <taxon>Zoopagomycota</taxon>
        <taxon>Entomophthoromycotina</taxon>
        <taxon>Entomophthoromycetes</taxon>
        <taxon>Entomophthorales</taxon>
        <taxon>Ancylistaceae</taxon>
        <taxon>Conidiobolus</taxon>
    </lineage>
</organism>
<sequence length="320" mass="36224">MSSIYENYPYDISRVFDPINMSIIILGLILNIFLGIINFRRWRSFSNDLVIIQLASYSDIVFCSSLLAVQILKLTRGPTILLEHETVCQATGMIVLATACISLTCVTIIGMLRYFAIVKGIYYKTKLWSFVVLGVVCVWFLIAGLAFYSNLYGMMPSGTYCFISVNTTKMGGKLLGIFVVCYLIFIDLIFVLNYIMITNQYLLYSDHLMNNSPELSLSTQKKKIKLRMILLILAYQVVLLPSILVGLIGIFYGGIRTPLIDGLTSSCIKLVTVVNPICIMTLHDDTKRELRQTFNRNSNTLFIINDDSMNSTKYELYPIT</sequence>
<keyword evidence="5 7" id="KW-0472">Membrane</keyword>
<keyword evidence="3 7" id="KW-1133">Transmembrane helix</keyword>
<keyword evidence="10" id="KW-1185">Reference proteome</keyword>
<dbReference type="SUPFAM" id="SSF81321">
    <property type="entry name" value="Family A G protein-coupled receptor-like"/>
    <property type="match status" value="1"/>
</dbReference>
<name>A0A137PAB4_CONC2</name>
<dbReference type="EMBL" id="KQ964465">
    <property type="protein sequence ID" value="KXN71871.1"/>
    <property type="molecule type" value="Genomic_DNA"/>
</dbReference>
<proteinExistence type="predicted"/>
<feature type="transmembrane region" description="Helical" evidence="7">
    <location>
        <begin position="127"/>
        <end position="148"/>
    </location>
</feature>
<evidence type="ECO:0000256" key="7">
    <source>
        <dbReference type="SAM" id="Phobius"/>
    </source>
</evidence>
<evidence type="ECO:0000259" key="8">
    <source>
        <dbReference type="PROSITE" id="PS50262"/>
    </source>
</evidence>
<evidence type="ECO:0000256" key="2">
    <source>
        <dbReference type="ARBA" id="ARBA00022692"/>
    </source>
</evidence>
<dbReference type="OrthoDB" id="10044919at2759"/>
<feature type="domain" description="G-protein coupled receptors family 1 profile" evidence="8">
    <location>
        <begin position="30"/>
        <end position="279"/>
    </location>
</feature>
<feature type="transmembrane region" description="Helical" evidence="7">
    <location>
        <begin position="174"/>
        <end position="195"/>
    </location>
</feature>
<protein>
    <recommendedName>
        <fullName evidence="8">G-protein coupled receptors family 1 profile domain-containing protein</fullName>
    </recommendedName>
</protein>
<evidence type="ECO:0000256" key="1">
    <source>
        <dbReference type="ARBA" id="ARBA00004141"/>
    </source>
</evidence>
<comment type="subcellular location">
    <subcellularLocation>
        <location evidence="1">Membrane</location>
        <topology evidence="1">Multi-pass membrane protein</topology>
    </subcellularLocation>
</comment>
<dbReference type="Proteomes" id="UP000070444">
    <property type="component" value="Unassembled WGS sequence"/>
</dbReference>
<dbReference type="AlphaFoldDB" id="A0A137PAB4"/>
<dbReference type="Gene3D" id="1.20.1070.10">
    <property type="entry name" value="Rhodopsin 7-helix transmembrane proteins"/>
    <property type="match status" value="1"/>
</dbReference>
<feature type="transmembrane region" description="Helical" evidence="7">
    <location>
        <begin position="92"/>
        <end position="115"/>
    </location>
</feature>
<evidence type="ECO:0000256" key="3">
    <source>
        <dbReference type="ARBA" id="ARBA00022989"/>
    </source>
</evidence>
<keyword evidence="6" id="KW-0675">Receptor</keyword>
<feature type="transmembrane region" description="Helical" evidence="7">
    <location>
        <begin position="49"/>
        <end position="72"/>
    </location>
</feature>
<dbReference type="PANTHER" id="PTHR24240">
    <property type="entry name" value="OPSIN"/>
    <property type="match status" value="1"/>
</dbReference>
<evidence type="ECO:0000256" key="6">
    <source>
        <dbReference type="ARBA" id="ARBA00023170"/>
    </source>
</evidence>
<dbReference type="InterPro" id="IPR017452">
    <property type="entry name" value="GPCR_Rhodpsn_7TM"/>
</dbReference>
<gene>
    <name evidence="9" type="ORF">CONCODRAFT_78113</name>
</gene>
<feature type="transmembrane region" description="Helical" evidence="7">
    <location>
        <begin position="19"/>
        <end position="37"/>
    </location>
</feature>
<keyword evidence="2 7" id="KW-0812">Transmembrane</keyword>
<feature type="transmembrane region" description="Helical" evidence="7">
    <location>
        <begin position="228"/>
        <end position="251"/>
    </location>
</feature>
<evidence type="ECO:0000256" key="4">
    <source>
        <dbReference type="ARBA" id="ARBA00023040"/>
    </source>
</evidence>
<dbReference type="GO" id="GO:0016020">
    <property type="term" value="C:membrane"/>
    <property type="evidence" value="ECO:0007669"/>
    <property type="project" value="UniProtKB-SubCell"/>
</dbReference>